<evidence type="ECO:0000313" key="2">
    <source>
        <dbReference type="Proteomes" id="UP001060085"/>
    </source>
</evidence>
<protein>
    <submittedName>
        <fullName evidence="1">Uncharacterized protein</fullName>
    </submittedName>
</protein>
<comment type="caution">
    <text evidence="1">The sequence shown here is derived from an EMBL/GenBank/DDBJ whole genome shotgun (WGS) entry which is preliminary data.</text>
</comment>
<keyword evidence="2" id="KW-1185">Reference proteome</keyword>
<evidence type="ECO:0000313" key="1">
    <source>
        <dbReference type="EMBL" id="KAI5663693.1"/>
    </source>
</evidence>
<name>A0ACC0AUT5_CATRO</name>
<proteinExistence type="predicted"/>
<dbReference type="Proteomes" id="UP001060085">
    <property type="component" value="Linkage Group LG05"/>
</dbReference>
<gene>
    <name evidence="1" type="ORF">M9H77_23016</name>
</gene>
<dbReference type="EMBL" id="CM044705">
    <property type="protein sequence ID" value="KAI5663693.1"/>
    <property type="molecule type" value="Genomic_DNA"/>
</dbReference>
<organism evidence="1 2">
    <name type="scientific">Catharanthus roseus</name>
    <name type="common">Madagascar periwinkle</name>
    <name type="synonym">Vinca rosea</name>
    <dbReference type="NCBI Taxonomy" id="4058"/>
    <lineage>
        <taxon>Eukaryota</taxon>
        <taxon>Viridiplantae</taxon>
        <taxon>Streptophyta</taxon>
        <taxon>Embryophyta</taxon>
        <taxon>Tracheophyta</taxon>
        <taxon>Spermatophyta</taxon>
        <taxon>Magnoliopsida</taxon>
        <taxon>eudicotyledons</taxon>
        <taxon>Gunneridae</taxon>
        <taxon>Pentapetalae</taxon>
        <taxon>asterids</taxon>
        <taxon>lamiids</taxon>
        <taxon>Gentianales</taxon>
        <taxon>Apocynaceae</taxon>
        <taxon>Rauvolfioideae</taxon>
        <taxon>Vinceae</taxon>
        <taxon>Catharanthinae</taxon>
        <taxon>Catharanthus</taxon>
    </lineage>
</organism>
<accession>A0ACC0AUT5</accession>
<sequence>MISKRPLRALPSNIEKNIRKHTKAVTLRSIKFLRRHLHMTWDEYENMEIFQGPVTRSMARNIEKENKEIVALLEKDLQDGTWNALEGEDDVD</sequence>
<reference evidence="2" key="1">
    <citation type="journal article" date="2023" name="Nat. Plants">
        <title>Single-cell RNA sequencing provides a high-resolution roadmap for understanding the multicellular compartmentation of specialized metabolism.</title>
        <authorList>
            <person name="Sun S."/>
            <person name="Shen X."/>
            <person name="Li Y."/>
            <person name="Li Y."/>
            <person name="Wang S."/>
            <person name="Li R."/>
            <person name="Zhang H."/>
            <person name="Shen G."/>
            <person name="Guo B."/>
            <person name="Wei J."/>
            <person name="Xu J."/>
            <person name="St-Pierre B."/>
            <person name="Chen S."/>
            <person name="Sun C."/>
        </authorList>
    </citation>
    <scope>NUCLEOTIDE SEQUENCE [LARGE SCALE GENOMIC DNA]</scope>
</reference>